<name>A0AA41Z0U5_9HYPH</name>
<keyword evidence="6" id="KW-1185">Reference proteome</keyword>
<evidence type="ECO:0000259" key="4">
    <source>
        <dbReference type="Pfam" id="PF05036"/>
    </source>
</evidence>
<evidence type="ECO:0000259" key="3">
    <source>
        <dbReference type="Pfam" id="PF01464"/>
    </source>
</evidence>
<organism evidence="5 6">
    <name type="scientific">Lichenifustis flavocetrariae</name>
    <dbReference type="NCBI Taxonomy" id="2949735"/>
    <lineage>
        <taxon>Bacteria</taxon>
        <taxon>Pseudomonadati</taxon>
        <taxon>Pseudomonadota</taxon>
        <taxon>Alphaproteobacteria</taxon>
        <taxon>Hyphomicrobiales</taxon>
        <taxon>Lichenihabitantaceae</taxon>
        <taxon>Lichenifustis</taxon>
    </lineage>
</organism>
<reference evidence="5" key="1">
    <citation type="submission" date="2022-05" db="EMBL/GenBank/DDBJ databases">
        <authorList>
            <person name="Pankratov T."/>
        </authorList>
    </citation>
    <scope>NUCLEOTIDE SEQUENCE</scope>
    <source>
        <strain evidence="5">BP6-180914</strain>
    </source>
</reference>
<evidence type="ECO:0000256" key="2">
    <source>
        <dbReference type="ARBA" id="ARBA00009387"/>
    </source>
</evidence>
<evidence type="ECO:0000313" key="5">
    <source>
        <dbReference type="EMBL" id="MCW6510886.1"/>
    </source>
</evidence>
<comment type="caution">
    <text evidence="5">The sequence shown here is derived from an EMBL/GenBank/DDBJ whole genome shotgun (WGS) entry which is preliminary data.</text>
</comment>
<dbReference type="Pfam" id="PF05036">
    <property type="entry name" value="SPOR"/>
    <property type="match status" value="1"/>
</dbReference>
<gene>
    <name evidence="5" type="ORF">M8523_23030</name>
</gene>
<dbReference type="Proteomes" id="UP001165667">
    <property type="component" value="Unassembled WGS sequence"/>
</dbReference>
<dbReference type="AlphaFoldDB" id="A0AA41Z0U5"/>
<protein>
    <submittedName>
        <fullName evidence="5">Lytic transglycosylase domain-containing protein</fullName>
    </submittedName>
</protein>
<evidence type="ECO:0000256" key="1">
    <source>
        <dbReference type="ARBA" id="ARBA00007734"/>
    </source>
</evidence>
<dbReference type="CDD" id="cd00254">
    <property type="entry name" value="LT-like"/>
    <property type="match status" value="1"/>
</dbReference>
<dbReference type="PANTHER" id="PTHR37423">
    <property type="entry name" value="SOLUBLE LYTIC MUREIN TRANSGLYCOSYLASE-RELATED"/>
    <property type="match status" value="1"/>
</dbReference>
<evidence type="ECO:0000313" key="6">
    <source>
        <dbReference type="Proteomes" id="UP001165667"/>
    </source>
</evidence>
<dbReference type="InterPro" id="IPR023346">
    <property type="entry name" value="Lysozyme-like_dom_sf"/>
</dbReference>
<proteinExistence type="inferred from homology"/>
<dbReference type="InterPro" id="IPR007730">
    <property type="entry name" value="SPOR-like_dom"/>
</dbReference>
<dbReference type="EMBL" id="JAMOIM010000019">
    <property type="protein sequence ID" value="MCW6510886.1"/>
    <property type="molecule type" value="Genomic_DNA"/>
</dbReference>
<sequence length="270" mass="28812">MLSHAEPVAPAKSTGESVEQALCRLIDSAAAKQSVPAEFLTRLLWQESSFRPGVVSPAGAQGVAQFMPGTAHERGLDDPFDPEQAIPASAAFLAELSSRFGNFGLAAAAYNGGPNRVANWLAGKGGLPFETEDYVLRITGRSAEDWAEDARKKIAFKSQSPERSCVDVAHEIRISTPLASTIATAALAPWGVQLSGNFSKTVALASFERVRGRYSAILGDVRPMIIGTRMRTRGFHAFYRVRVPAQTRAAAAALCSQIHAARGSCVVLRS</sequence>
<comment type="similarity">
    <text evidence="1">Belongs to the transglycosylase Slt family.</text>
</comment>
<feature type="domain" description="SPOR" evidence="4">
    <location>
        <begin position="231"/>
        <end position="268"/>
    </location>
</feature>
<dbReference type="PANTHER" id="PTHR37423:SF2">
    <property type="entry name" value="MEMBRANE-BOUND LYTIC MUREIN TRANSGLYCOSYLASE C"/>
    <property type="match status" value="1"/>
</dbReference>
<dbReference type="Pfam" id="PF01464">
    <property type="entry name" value="SLT"/>
    <property type="match status" value="1"/>
</dbReference>
<dbReference type="Gene3D" id="1.10.530.10">
    <property type="match status" value="1"/>
</dbReference>
<accession>A0AA41Z0U5</accession>
<comment type="similarity">
    <text evidence="2">Belongs to the virb1 family.</text>
</comment>
<dbReference type="SUPFAM" id="SSF53955">
    <property type="entry name" value="Lysozyme-like"/>
    <property type="match status" value="1"/>
</dbReference>
<dbReference type="GO" id="GO:0042834">
    <property type="term" value="F:peptidoglycan binding"/>
    <property type="evidence" value="ECO:0007669"/>
    <property type="project" value="InterPro"/>
</dbReference>
<feature type="domain" description="Transglycosylase SLT" evidence="3">
    <location>
        <begin position="25"/>
        <end position="126"/>
    </location>
</feature>
<dbReference type="RefSeq" id="WP_282587344.1">
    <property type="nucleotide sequence ID" value="NZ_JAMOIM010000019.1"/>
</dbReference>
<dbReference type="InterPro" id="IPR008258">
    <property type="entry name" value="Transglycosylase_SLT_dom_1"/>
</dbReference>